<feature type="compositionally biased region" description="Low complexity" evidence="1">
    <location>
        <begin position="15"/>
        <end position="31"/>
    </location>
</feature>
<dbReference type="SMART" id="SM00355">
    <property type="entry name" value="ZnF_C2H2"/>
    <property type="match status" value="3"/>
</dbReference>
<evidence type="ECO:0000256" key="1">
    <source>
        <dbReference type="SAM" id="MobiDB-lite"/>
    </source>
</evidence>
<dbReference type="AlphaFoldDB" id="A0A5M3YUY5"/>
<dbReference type="PROSITE" id="PS00028">
    <property type="entry name" value="ZINC_FINGER_C2H2_1"/>
    <property type="match status" value="1"/>
</dbReference>
<dbReference type="PROSITE" id="PS50157">
    <property type="entry name" value="ZINC_FINGER_C2H2_2"/>
    <property type="match status" value="1"/>
</dbReference>
<dbReference type="SUPFAM" id="SSF57667">
    <property type="entry name" value="beta-beta-alpha zinc fingers"/>
    <property type="match status" value="1"/>
</dbReference>
<proteinExistence type="predicted"/>
<gene>
    <name evidence="2" type="ORF">ATEIFO6365_0002062200</name>
</gene>
<dbReference type="Gene3D" id="3.30.160.60">
    <property type="entry name" value="Classic Zinc Finger"/>
    <property type="match status" value="1"/>
</dbReference>
<feature type="region of interest" description="Disordered" evidence="1">
    <location>
        <begin position="1"/>
        <end position="36"/>
    </location>
</feature>
<keyword evidence="3" id="KW-1185">Reference proteome</keyword>
<dbReference type="InterPro" id="IPR013087">
    <property type="entry name" value="Znf_C2H2_type"/>
</dbReference>
<accession>A0A5M3YUY5</accession>
<name>A0A5M3YUY5_ASPTE</name>
<dbReference type="InterPro" id="IPR036236">
    <property type="entry name" value="Znf_C2H2_sf"/>
</dbReference>
<dbReference type="VEuPathDB" id="FungiDB:ATEG_02522"/>
<feature type="region of interest" description="Disordered" evidence="1">
    <location>
        <begin position="219"/>
        <end position="256"/>
    </location>
</feature>
<protein>
    <submittedName>
        <fullName evidence="2">C2H2 transcription factor</fullName>
    </submittedName>
</protein>
<organism evidence="2 3">
    <name type="scientific">Aspergillus terreus</name>
    <dbReference type="NCBI Taxonomy" id="33178"/>
    <lineage>
        <taxon>Eukaryota</taxon>
        <taxon>Fungi</taxon>
        <taxon>Dikarya</taxon>
        <taxon>Ascomycota</taxon>
        <taxon>Pezizomycotina</taxon>
        <taxon>Eurotiomycetes</taxon>
        <taxon>Eurotiomycetidae</taxon>
        <taxon>Eurotiales</taxon>
        <taxon>Aspergillaceae</taxon>
        <taxon>Aspergillus</taxon>
        <taxon>Aspergillus subgen. Circumdati</taxon>
    </lineage>
</organism>
<dbReference type="Proteomes" id="UP000452235">
    <property type="component" value="Unassembled WGS sequence"/>
</dbReference>
<evidence type="ECO:0000313" key="3">
    <source>
        <dbReference type="Proteomes" id="UP000452235"/>
    </source>
</evidence>
<dbReference type="EMBL" id="BLJY01000002">
    <property type="protein sequence ID" value="GFF13511.1"/>
    <property type="molecule type" value="Genomic_DNA"/>
</dbReference>
<evidence type="ECO:0000313" key="2">
    <source>
        <dbReference type="EMBL" id="GFF13511.1"/>
    </source>
</evidence>
<reference evidence="2 3" key="1">
    <citation type="submission" date="2020-01" db="EMBL/GenBank/DDBJ databases">
        <title>Aspergillus terreus IFO 6365 whole genome shotgun sequence.</title>
        <authorList>
            <person name="Kanamasa S."/>
            <person name="Takahashi H."/>
        </authorList>
    </citation>
    <scope>NUCLEOTIDE SEQUENCE [LARGE SCALE GENOMIC DNA]</scope>
    <source>
        <strain evidence="2 3">IFO 6365</strain>
    </source>
</reference>
<comment type="caution">
    <text evidence="2">The sequence shown here is derived from an EMBL/GenBank/DDBJ whole genome shotgun (WGS) entry which is preliminary data.</text>
</comment>
<sequence>MAMNPNDSLAHAYPARRGQTARQPQRPQRPGMDTIPSKQQMLLDPRHLVETGRTYSAVSSACAAGAYGGTAPMYSQSSFPPVRSLADGGQQTLSSACYPSYSAATAAFSNIPDVHIHDVSSYAYDAEPSDLHMGNFFLPDQHHPMVSPSLLSCPDQSFDTLDTQSVFASSVDSFDPILSSAATTASANTPFFPPLDEQWIPPPPADYFFDAHMHSSFHGGSPHAPLATPSPLPQPAPTAQAPSPSGPKEKDLSHYGVQNPDGSWRCAYPSCTSQTVFRRGCDLRKHYNRHRKHLFCRHKSCPQAVQGGFSSKKDRDRHETKHNPGVPCEWAGCPRMFSRVDNMKDHVRRIHRRKE</sequence>
<dbReference type="OrthoDB" id="654211at2759"/>